<dbReference type="InterPro" id="IPR036291">
    <property type="entry name" value="NAD(P)-bd_dom_sf"/>
</dbReference>
<accession>A0A7W2FUB9</accession>
<feature type="domain" description="GFO/IDH/MocA-like oxidoreductase" evidence="2">
    <location>
        <begin position="142"/>
        <end position="251"/>
    </location>
</feature>
<dbReference type="PANTHER" id="PTHR43054">
    <property type="match status" value="1"/>
</dbReference>
<name>A0A7W2FUB9_9VIBR</name>
<dbReference type="InterPro" id="IPR055170">
    <property type="entry name" value="GFO_IDH_MocA-like_dom"/>
</dbReference>
<protein>
    <submittedName>
        <fullName evidence="3">Gfo/Idh/MocA family oxidoreductase</fullName>
    </submittedName>
</protein>
<dbReference type="Gene3D" id="3.30.360.10">
    <property type="entry name" value="Dihydrodipicolinate Reductase, domain 2"/>
    <property type="match status" value="1"/>
</dbReference>
<comment type="caution">
    <text evidence="3">The sequence shown here is derived from an EMBL/GenBank/DDBJ whole genome shotgun (WGS) entry which is preliminary data.</text>
</comment>
<organism evidence="3 4">
    <name type="scientific">Vibrio marinisediminis</name>
    <dbReference type="NCBI Taxonomy" id="2758441"/>
    <lineage>
        <taxon>Bacteria</taxon>
        <taxon>Pseudomonadati</taxon>
        <taxon>Pseudomonadota</taxon>
        <taxon>Gammaproteobacteria</taxon>
        <taxon>Vibrionales</taxon>
        <taxon>Vibrionaceae</taxon>
        <taxon>Vibrio</taxon>
    </lineage>
</organism>
<dbReference type="Proteomes" id="UP000571701">
    <property type="component" value="Unassembled WGS sequence"/>
</dbReference>
<feature type="domain" description="Gfo/Idh/MocA-like oxidoreductase N-terminal" evidence="1">
    <location>
        <begin position="2"/>
        <end position="123"/>
    </location>
</feature>
<gene>
    <name evidence="3" type="ORF">H2O73_18670</name>
</gene>
<dbReference type="RefSeq" id="WP_182110436.1">
    <property type="nucleotide sequence ID" value="NZ_JACFYF010000019.1"/>
</dbReference>
<keyword evidence="4" id="KW-1185">Reference proteome</keyword>
<reference evidence="3 4" key="1">
    <citation type="submission" date="2020-07" db="EMBL/GenBank/DDBJ databases">
        <title>Vibrio marinisediminis sp. nov., isolated from marine sediment.</title>
        <authorList>
            <person name="Ji X."/>
        </authorList>
    </citation>
    <scope>NUCLEOTIDE SEQUENCE [LARGE SCALE GENOMIC DNA]</scope>
    <source>
        <strain evidence="3 4">404</strain>
    </source>
</reference>
<dbReference type="Pfam" id="PF22725">
    <property type="entry name" value="GFO_IDH_MocA_C3"/>
    <property type="match status" value="1"/>
</dbReference>
<proteinExistence type="predicted"/>
<sequence>MIKLAVIGTNWITDQFIEAALISGHYQLSAVCSRSMESAKQFAEKYAKLTPQPILFDDLQALAESDQIDVVYIASPNSLHATQAMQMMRGGKHVICEKPLAANETLAKQMFAVADENGVLLYEAFMSMHTPNFKILKAQLDEIGPISKAFISYCQYSSRYPKYLAGENPNTFNPAFANGSIMDIGFYCLSSAIELFGEPNNVQAQAQLLASGVDGSGSVILSYQGFEVVLQHSKTSDSALPSEIQGENGILQIEMISIGQKVTKKLRGQGWEDLTVEQSHNPMLYEALDFAEQLANNRVNPSATERSLLVAKIQTEIRRQTGVVFPQD</sequence>
<evidence type="ECO:0000313" key="3">
    <source>
        <dbReference type="EMBL" id="MBA5764383.1"/>
    </source>
</evidence>
<dbReference type="SUPFAM" id="SSF51735">
    <property type="entry name" value="NAD(P)-binding Rossmann-fold domains"/>
    <property type="match status" value="1"/>
</dbReference>
<dbReference type="Pfam" id="PF01408">
    <property type="entry name" value="GFO_IDH_MocA"/>
    <property type="match status" value="1"/>
</dbReference>
<dbReference type="PANTHER" id="PTHR43054:SF1">
    <property type="entry name" value="SCYLLO-INOSITOL 2-DEHYDROGENASE (NADP(+)) IOLU"/>
    <property type="match status" value="1"/>
</dbReference>
<evidence type="ECO:0000259" key="2">
    <source>
        <dbReference type="Pfam" id="PF22725"/>
    </source>
</evidence>
<evidence type="ECO:0000313" key="4">
    <source>
        <dbReference type="Proteomes" id="UP000571701"/>
    </source>
</evidence>
<dbReference type="InterPro" id="IPR000683">
    <property type="entry name" value="Gfo/Idh/MocA-like_OxRdtase_N"/>
</dbReference>
<dbReference type="GO" id="GO:0000166">
    <property type="term" value="F:nucleotide binding"/>
    <property type="evidence" value="ECO:0007669"/>
    <property type="project" value="InterPro"/>
</dbReference>
<dbReference type="SUPFAM" id="SSF55347">
    <property type="entry name" value="Glyceraldehyde-3-phosphate dehydrogenase-like, C-terminal domain"/>
    <property type="match status" value="1"/>
</dbReference>
<dbReference type="Gene3D" id="3.40.50.720">
    <property type="entry name" value="NAD(P)-binding Rossmann-like Domain"/>
    <property type="match status" value="1"/>
</dbReference>
<evidence type="ECO:0000259" key="1">
    <source>
        <dbReference type="Pfam" id="PF01408"/>
    </source>
</evidence>
<dbReference type="AlphaFoldDB" id="A0A7W2FUB9"/>
<dbReference type="EMBL" id="JACFYF010000019">
    <property type="protein sequence ID" value="MBA5764383.1"/>
    <property type="molecule type" value="Genomic_DNA"/>
</dbReference>